<protein>
    <submittedName>
        <fullName evidence="2">Uncharacterized protein</fullName>
    </submittedName>
</protein>
<gene>
    <name evidence="2" type="ORF">HON47_03825</name>
</gene>
<organism evidence="2 3">
    <name type="scientific">Candidatus Iainarchaeum sp</name>
    <dbReference type="NCBI Taxonomy" id="3101447"/>
    <lineage>
        <taxon>Archaea</taxon>
        <taxon>Candidatus Iainarchaeota</taxon>
        <taxon>Candidatus Iainarchaeia</taxon>
        <taxon>Candidatus Iainarchaeales</taxon>
        <taxon>Candidatus Iainarchaeaceae</taxon>
        <taxon>Candidatus Iainarchaeum</taxon>
    </lineage>
</organism>
<reference evidence="2" key="1">
    <citation type="journal article" date="2021" name="ISME J.">
        <title>Mercury methylation by metabolically versatile and cosmopolitan marine bacteria.</title>
        <authorList>
            <person name="Lin H."/>
            <person name="Ascher D.B."/>
            <person name="Myung Y."/>
            <person name="Lamborg C.H."/>
            <person name="Hallam S.J."/>
            <person name="Gionfriddo C.M."/>
            <person name="Holt K.E."/>
            <person name="Moreau J.W."/>
        </authorList>
    </citation>
    <scope>NUCLEOTIDE SEQUENCE</scope>
    <source>
        <strain evidence="2">SI075_bin30</strain>
    </source>
</reference>
<keyword evidence="1" id="KW-0812">Transmembrane</keyword>
<name>A0A8T5GGP3_9ARCH</name>
<evidence type="ECO:0000313" key="2">
    <source>
        <dbReference type="EMBL" id="MBT4870676.1"/>
    </source>
</evidence>
<keyword evidence="1" id="KW-1133">Transmembrane helix</keyword>
<evidence type="ECO:0000313" key="3">
    <source>
        <dbReference type="Proteomes" id="UP000722459"/>
    </source>
</evidence>
<dbReference type="AlphaFoldDB" id="A0A8T5GGP3"/>
<evidence type="ECO:0000256" key="1">
    <source>
        <dbReference type="SAM" id="Phobius"/>
    </source>
</evidence>
<comment type="caution">
    <text evidence="2">The sequence shown here is derived from an EMBL/GenBank/DDBJ whole genome shotgun (WGS) entry which is preliminary data.</text>
</comment>
<feature type="transmembrane region" description="Helical" evidence="1">
    <location>
        <begin position="167"/>
        <end position="188"/>
    </location>
</feature>
<accession>A0A8T5GGP3</accession>
<proteinExistence type="predicted"/>
<sequence length="342" mass="39446">MRIYKALVTDKNELISFSEQREIFLLIHDTNKDQSSQYLDQMQALLDEMIARGYNTKNIGGLIRDANVLQSIKKYDAVLLNYNKIKEIYDLANLASIKISEITNLINAAGIEGIATPNAKRLLSLANLAFGRGEYALALERLGEAELTLSVETKGEFNWFVFLQNNFYQVMGFIIAVIIGLYLVYLLVHYLLIKRKIKSLDAEADLLLLLIKGAQKNCFVSNKMSIGEYYDALEQFEERMSRVSEGIIEYKSKKGNLFKLSPNTKRLSKEKAEILTLVRETQKDYFDKGTIEARIYETRVKSLTKRLSEIEEAIVVNRVIRTERKTKGVKKLFWRVFYKLFK</sequence>
<dbReference type="Proteomes" id="UP000722459">
    <property type="component" value="Unassembled WGS sequence"/>
</dbReference>
<dbReference type="EMBL" id="JABJNZ010000051">
    <property type="protein sequence ID" value="MBT4870676.1"/>
    <property type="molecule type" value="Genomic_DNA"/>
</dbReference>
<keyword evidence="1" id="KW-0472">Membrane</keyword>